<feature type="compositionally biased region" description="Polar residues" evidence="6">
    <location>
        <begin position="8"/>
        <end position="27"/>
    </location>
</feature>
<dbReference type="SMART" id="SM00432">
    <property type="entry name" value="MADS"/>
    <property type="match status" value="1"/>
</dbReference>
<keyword evidence="9" id="KW-1185">Reference proteome</keyword>
<dbReference type="InterPro" id="IPR036879">
    <property type="entry name" value="TF_MADSbox_sf"/>
</dbReference>
<evidence type="ECO:0000256" key="3">
    <source>
        <dbReference type="ARBA" id="ARBA00023125"/>
    </source>
</evidence>
<dbReference type="Pfam" id="PF00319">
    <property type="entry name" value="SRF-TF"/>
    <property type="match status" value="1"/>
</dbReference>
<keyword evidence="5" id="KW-0539">Nucleus</keyword>
<organism evidence="8 9">
    <name type="scientific">Nakaseomyces bracarensis</name>
    <dbReference type="NCBI Taxonomy" id="273131"/>
    <lineage>
        <taxon>Eukaryota</taxon>
        <taxon>Fungi</taxon>
        <taxon>Dikarya</taxon>
        <taxon>Ascomycota</taxon>
        <taxon>Saccharomycotina</taxon>
        <taxon>Saccharomycetes</taxon>
        <taxon>Saccharomycetales</taxon>
        <taxon>Saccharomycetaceae</taxon>
        <taxon>Nakaseomyces</taxon>
    </lineage>
</organism>
<evidence type="ECO:0000256" key="1">
    <source>
        <dbReference type="ARBA" id="ARBA00004123"/>
    </source>
</evidence>
<keyword evidence="2" id="KW-0805">Transcription regulation</keyword>
<dbReference type="InterPro" id="IPR050142">
    <property type="entry name" value="MADS-box/MEF2_TF"/>
</dbReference>
<sequence>MSFETDVQDTVATGVSGTNKDTINPNTMKLVDPALGDDSVLKEEVSNDEGSDDEEEEASTPTAANLKRRKSPLRYIENKTRRHVTFAKRRHGIMKKAYELSVMTGTNVLLLIMSPKGLVYSFATPKLRPVIENEEGKALIRKCLNSEP</sequence>
<evidence type="ECO:0000256" key="2">
    <source>
        <dbReference type="ARBA" id="ARBA00023015"/>
    </source>
</evidence>
<dbReference type="Proteomes" id="UP001623330">
    <property type="component" value="Unassembled WGS sequence"/>
</dbReference>
<accession>A0ABR4NVR8</accession>
<dbReference type="SUPFAM" id="SSF55455">
    <property type="entry name" value="SRF-like"/>
    <property type="match status" value="1"/>
</dbReference>
<dbReference type="Gene3D" id="3.40.1810.10">
    <property type="entry name" value="Transcription factor, MADS-box"/>
    <property type="match status" value="1"/>
</dbReference>
<dbReference type="InterPro" id="IPR033897">
    <property type="entry name" value="SRF-like_MADS-box"/>
</dbReference>
<dbReference type="CDD" id="cd00266">
    <property type="entry name" value="MADS_SRF_like"/>
    <property type="match status" value="1"/>
</dbReference>
<feature type="compositionally biased region" description="Acidic residues" evidence="6">
    <location>
        <begin position="46"/>
        <end position="58"/>
    </location>
</feature>
<evidence type="ECO:0000256" key="4">
    <source>
        <dbReference type="ARBA" id="ARBA00023163"/>
    </source>
</evidence>
<comment type="subcellular location">
    <subcellularLocation>
        <location evidence="1">Nucleus</location>
    </subcellularLocation>
</comment>
<gene>
    <name evidence="8" type="ORF">RNJ44_04694</name>
</gene>
<name>A0ABR4NVR8_9SACH</name>
<reference evidence="8 9" key="1">
    <citation type="submission" date="2024-05" db="EMBL/GenBank/DDBJ databases">
        <title>Long read based assembly of the Candida bracarensis genome reveals expanded adhesin content.</title>
        <authorList>
            <person name="Marcet-Houben M."/>
            <person name="Ksiezopolska E."/>
            <person name="Gabaldon T."/>
        </authorList>
    </citation>
    <scope>NUCLEOTIDE SEQUENCE [LARGE SCALE GENOMIC DNA]</scope>
    <source>
        <strain evidence="8 9">CBM6</strain>
    </source>
</reference>
<dbReference type="EMBL" id="JBEVYD010000005">
    <property type="protein sequence ID" value="KAL3232778.1"/>
    <property type="molecule type" value="Genomic_DNA"/>
</dbReference>
<dbReference type="InterPro" id="IPR002100">
    <property type="entry name" value="TF_MADSbox"/>
</dbReference>
<evidence type="ECO:0000313" key="9">
    <source>
        <dbReference type="Proteomes" id="UP001623330"/>
    </source>
</evidence>
<evidence type="ECO:0000256" key="5">
    <source>
        <dbReference type="ARBA" id="ARBA00023242"/>
    </source>
</evidence>
<dbReference type="PRINTS" id="PR00404">
    <property type="entry name" value="MADSDOMAIN"/>
</dbReference>
<dbReference type="PROSITE" id="PS50066">
    <property type="entry name" value="MADS_BOX_2"/>
    <property type="match status" value="1"/>
</dbReference>
<feature type="domain" description="MADS-box" evidence="7">
    <location>
        <begin position="66"/>
        <end position="126"/>
    </location>
</feature>
<evidence type="ECO:0000259" key="7">
    <source>
        <dbReference type="PROSITE" id="PS50066"/>
    </source>
</evidence>
<feature type="region of interest" description="Disordered" evidence="6">
    <location>
        <begin position="1"/>
        <end position="73"/>
    </location>
</feature>
<protein>
    <submittedName>
        <fullName evidence="8">Arginine metabolism regulation protein I</fullName>
    </submittedName>
</protein>
<dbReference type="PANTHER" id="PTHR48019">
    <property type="entry name" value="SERUM RESPONSE FACTOR HOMOLOG"/>
    <property type="match status" value="1"/>
</dbReference>
<evidence type="ECO:0000256" key="6">
    <source>
        <dbReference type="SAM" id="MobiDB-lite"/>
    </source>
</evidence>
<proteinExistence type="predicted"/>
<keyword evidence="3" id="KW-0238">DNA-binding</keyword>
<evidence type="ECO:0000313" key="8">
    <source>
        <dbReference type="EMBL" id="KAL3232778.1"/>
    </source>
</evidence>
<comment type="caution">
    <text evidence="8">The sequence shown here is derived from an EMBL/GenBank/DDBJ whole genome shotgun (WGS) entry which is preliminary data.</text>
</comment>
<keyword evidence="4" id="KW-0804">Transcription</keyword>